<protein>
    <submittedName>
        <fullName evidence="2">Uncharacterized protein</fullName>
    </submittedName>
</protein>
<organism evidence="2 3">
    <name type="scientific">Tolypocladium capitatum</name>
    <dbReference type="NCBI Taxonomy" id="45235"/>
    <lineage>
        <taxon>Eukaryota</taxon>
        <taxon>Fungi</taxon>
        <taxon>Dikarya</taxon>
        <taxon>Ascomycota</taxon>
        <taxon>Pezizomycotina</taxon>
        <taxon>Sordariomycetes</taxon>
        <taxon>Hypocreomycetidae</taxon>
        <taxon>Hypocreales</taxon>
        <taxon>Ophiocordycipitaceae</taxon>
        <taxon>Tolypocladium</taxon>
    </lineage>
</organism>
<keyword evidence="3" id="KW-1185">Reference proteome</keyword>
<reference evidence="2 3" key="1">
    <citation type="submission" date="2017-08" db="EMBL/GenBank/DDBJ databases">
        <title>Harnessing the power of phylogenomics to disentangle the directionality and signatures of interkingdom host jumping in the parasitic fungal genus Tolypocladium.</title>
        <authorList>
            <person name="Quandt C.A."/>
            <person name="Patterson W."/>
            <person name="Spatafora J.W."/>
        </authorList>
    </citation>
    <scope>NUCLEOTIDE SEQUENCE [LARGE SCALE GENOMIC DNA]</scope>
    <source>
        <strain evidence="2 3">CBS 113982</strain>
    </source>
</reference>
<name>A0A2K3QMY9_9HYPO</name>
<evidence type="ECO:0000256" key="1">
    <source>
        <dbReference type="SAM" id="MobiDB-lite"/>
    </source>
</evidence>
<feature type="region of interest" description="Disordered" evidence="1">
    <location>
        <begin position="449"/>
        <end position="488"/>
    </location>
</feature>
<sequence>GRRLFRRRLLVEDFFDGVGKPVDLHLLEDLGGRRRLVDEAAKHDGDAALAEVDAVDEVDVVDRGGVLEYVVRLADVVAQLEVDLDVGLGVDELDGDEGDDAEGAQAPGGVLEEVGIVGAAGRLEGAVAEDNLNVGDGVAEQAVAVHAALAGEARVAAADGDALELHDDLGHDAALEAVGGEQVHGHLGLGLDRHGVEVDGEDAVHVAGVDDGVAAELHRARGARGAMVDAEVLLAVVEVPDLLLDARNGSAVLLEELGLVHGWACVLAAAGARRHRPIEAKAAGARQRSKGREVRHGGRREAVRNVELRGTGYEVGGIRQWEIDEAVGEVSNLVELARVGASAAARACSCWEAARVLRTPVWPSDRLLRLDAESEPALDAGAARVDAGAAPAESKPQEPRPAGRRPRRAQGAGGAAWLEAQALLHGLRRRRDASCRRWRRSPWLGRQTGEAPARLRRRGCTDHGDWPGAGPAGASSRDEMPAWSSDRQRQCAVEQAPHGACIVRSMHHHIAWTTQRTGSASPCCSDATLRGSAAGCVNVPGQANDGATISILPTQIPGRSSGMSEISTCRP</sequence>
<dbReference type="EMBL" id="NRSZ01000191">
    <property type="protein sequence ID" value="PNY28902.1"/>
    <property type="molecule type" value="Genomic_DNA"/>
</dbReference>
<feature type="non-terminal residue" evidence="2">
    <location>
        <position position="571"/>
    </location>
</feature>
<feature type="compositionally biased region" description="Low complexity" evidence="1">
    <location>
        <begin position="380"/>
        <end position="392"/>
    </location>
</feature>
<dbReference type="AlphaFoldDB" id="A0A2K3QMY9"/>
<accession>A0A2K3QMY9</accession>
<dbReference type="Proteomes" id="UP000236621">
    <property type="component" value="Unassembled WGS sequence"/>
</dbReference>
<evidence type="ECO:0000313" key="2">
    <source>
        <dbReference type="EMBL" id="PNY28902.1"/>
    </source>
</evidence>
<proteinExistence type="predicted"/>
<evidence type="ECO:0000313" key="3">
    <source>
        <dbReference type="Proteomes" id="UP000236621"/>
    </source>
</evidence>
<gene>
    <name evidence="2" type="ORF">TCAP_01167</name>
</gene>
<comment type="caution">
    <text evidence="2">The sequence shown here is derived from an EMBL/GenBank/DDBJ whole genome shotgun (WGS) entry which is preliminary data.</text>
</comment>
<feature type="region of interest" description="Disordered" evidence="1">
    <location>
        <begin position="380"/>
        <end position="412"/>
    </location>
</feature>
<feature type="non-terminal residue" evidence="2">
    <location>
        <position position="1"/>
    </location>
</feature>